<dbReference type="HOGENOM" id="CLU_017779_3_0_1"/>
<evidence type="ECO:0000256" key="4">
    <source>
        <dbReference type="ARBA" id="ARBA00022827"/>
    </source>
</evidence>
<dbReference type="InterPro" id="IPR016164">
    <property type="entry name" value="FAD-linked_Oxase-like_C"/>
</dbReference>
<dbReference type="AlphaFoldDB" id="A0A0C3DYR8"/>
<accession>A0A0C3DYR8</accession>
<dbReference type="InParanoid" id="A0A0C3DYR8"/>
<dbReference type="PANTHER" id="PTHR11748:SF116">
    <property type="entry name" value="D-LACTATE DEHYDROGENASE (CYTOCHROME) (AFU_ORTHOLOGUE AFUA_7G02560)"/>
    <property type="match status" value="1"/>
</dbReference>
<name>A0A0C3DYR8_OIDMZ</name>
<evidence type="ECO:0000259" key="6">
    <source>
        <dbReference type="Pfam" id="PF02913"/>
    </source>
</evidence>
<keyword evidence="3" id="KW-0285">Flavoprotein</keyword>
<dbReference type="STRING" id="913774.A0A0C3DYR8"/>
<dbReference type="SUPFAM" id="SSF56176">
    <property type="entry name" value="FAD-binding/transporter-associated domain-like"/>
    <property type="match status" value="1"/>
</dbReference>
<dbReference type="FunFam" id="3.30.70.2740:FF:000001">
    <property type="entry name" value="D-lactate dehydrogenase mitochondrial"/>
    <property type="match status" value="1"/>
</dbReference>
<dbReference type="EMBL" id="KN832870">
    <property type="protein sequence ID" value="KIN07228.1"/>
    <property type="molecule type" value="Genomic_DNA"/>
</dbReference>
<keyword evidence="5" id="KW-0560">Oxidoreductase</keyword>
<dbReference type="OrthoDB" id="7786253at2759"/>
<evidence type="ECO:0000256" key="3">
    <source>
        <dbReference type="ARBA" id="ARBA00022630"/>
    </source>
</evidence>
<gene>
    <name evidence="7" type="ORF">OIDMADRAFT_36800</name>
</gene>
<dbReference type="GO" id="GO:0005739">
    <property type="term" value="C:mitochondrion"/>
    <property type="evidence" value="ECO:0007669"/>
    <property type="project" value="TreeGrafter"/>
</dbReference>
<dbReference type="Proteomes" id="UP000054321">
    <property type="component" value="Unassembled WGS sequence"/>
</dbReference>
<reference evidence="7 8" key="1">
    <citation type="submission" date="2014-04" db="EMBL/GenBank/DDBJ databases">
        <authorList>
            <consortium name="DOE Joint Genome Institute"/>
            <person name="Kuo A."/>
            <person name="Martino E."/>
            <person name="Perotto S."/>
            <person name="Kohler A."/>
            <person name="Nagy L.G."/>
            <person name="Floudas D."/>
            <person name="Copeland A."/>
            <person name="Barry K.W."/>
            <person name="Cichocki N."/>
            <person name="Veneault-Fourrey C."/>
            <person name="LaButti K."/>
            <person name="Lindquist E.A."/>
            <person name="Lipzen A."/>
            <person name="Lundell T."/>
            <person name="Morin E."/>
            <person name="Murat C."/>
            <person name="Sun H."/>
            <person name="Tunlid A."/>
            <person name="Henrissat B."/>
            <person name="Grigoriev I.V."/>
            <person name="Hibbett D.S."/>
            <person name="Martin F."/>
            <person name="Nordberg H.P."/>
            <person name="Cantor M.N."/>
            <person name="Hua S.X."/>
        </authorList>
    </citation>
    <scope>NUCLEOTIDE SEQUENCE [LARGE SCALE GENOMIC DNA]</scope>
    <source>
        <strain evidence="7 8">Zn</strain>
    </source>
</reference>
<keyword evidence="4" id="KW-0274">FAD</keyword>
<dbReference type="Pfam" id="PF02913">
    <property type="entry name" value="FAD-oxidase_C"/>
    <property type="match status" value="1"/>
</dbReference>
<protein>
    <recommendedName>
        <fullName evidence="6">FAD-binding oxidoreductase/transferase type 4 C-terminal domain-containing protein</fullName>
    </recommendedName>
</protein>
<dbReference type="GO" id="GO:1903457">
    <property type="term" value="P:lactate catabolic process"/>
    <property type="evidence" value="ECO:0007669"/>
    <property type="project" value="TreeGrafter"/>
</dbReference>
<evidence type="ECO:0000313" key="8">
    <source>
        <dbReference type="Proteomes" id="UP000054321"/>
    </source>
</evidence>
<dbReference type="InterPro" id="IPR016169">
    <property type="entry name" value="FAD-bd_PCMH_sub2"/>
</dbReference>
<organism evidence="7 8">
    <name type="scientific">Oidiodendron maius (strain Zn)</name>
    <dbReference type="NCBI Taxonomy" id="913774"/>
    <lineage>
        <taxon>Eukaryota</taxon>
        <taxon>Fungi</taxon>
        <taxon>Dikarya</taxon>
        <taxon>Ascomycota</taxon>
        <taxon>Pezizomycotina</taxon>
        <taxon>Leotiomycetes</taxon>
        <taxon>Leotiomycetes incertae sedis</taxon>
        <taxon>Myxotrichaceae</taxon>
        <taxon>Oidiodendron</taxon>
    </lineage>
</organism>
<evidence type="ECO:0000256" key="1">
    <source>
        <dbReference type="ARBA" id="ARBA00001974"/>
    </source>
</evidence>
<sequence length="408" mass="44660">MYLKHNLAEDNIRQACAEFADTVGKEHVSLVHADLLSYSGSHYQSYPWTEDTVVLGQVVGYPNTTEEVFQSGTSIEGQYIPTYGGICVDFTRMDKILRTNSLDLDCTVQPGAMIGGMVGTGCSGTNATRQRPRKSSAGYDLTRTFIGSEGTLGLITEATLKLAVKPKCEVVAACTFPPIRKAALAVQSIVSRGLQVAAVEILNEVQMRSINEAKSTTRIWKEGPSLFFKFNGSSDVAVNDTANLVKSITESHGSTSFTFASSADEREELWSARRASLWSIMALRKSPEDKVWITDVTVPLRRLADTIEKTKKDIVQSGLLGAVFRHVGDGNFHTLILYSDTEKDIAKGLVPRMVDMAIAMEGAVTGEYGVGLVKRDYLESELGKSTVDIMRMLRLGGNFTMLEISNIW</sequence>
<evidence type="ECO:0000256" key="2">
    <source>
        <dbReference type="ARBA" id="ARBA00008000"/>
    </source>
</evidence>
<evidence type="ECO:0000313" key="7">
    <source>
        <dbReference type="EMBL" id="KIN07228.1"/>
    </source>
</evidence>
<dbReference type="Gene3D" id="3.30.70.2740">
    <property type="match status" value="1"/>
</dbReference>
<reference evidence="8" key="2">
    <citation type="submission" date="2015-01" db="EMBL/GenBank/DDBJ databases">
        <title>Evolutionary Origins and Diversification of the Mycorrhizal Mutualists.</title>
        <authorList>
            <consortium name="DOE Joint Genome Institute"/>
            <consortium name="Mycorrhizal Genomics Consortium"/>
            <person name="Kohler A."/>
            <person name="Kuo A."/>
            <person name="Nagy L.G."/>
            <person name="Floudas D."/>
            <person name="Copeland A."/>
            <person name="Barry K.W."/>
            <person name="Cichocki N."/>
            <person name="Veneault-Fourrey C."/>
            <person name="LaButti K."/>
            <person name="Lindquist E.A."/>
            <person name="Lipzen A."/>
            <person name="Lundell T."/>
            <person name="Morin E."/>
            <person name="Murat C."/>
            <person name="Riley R."/>
            <person name="Ohm R."/>
            <person name="Sun H."/>
            <person name="Tunlid A."/>
            <person name="Henrissat B."/>
            <person name="Grigoriev I.V."/>
            <person name="Hibbett D.S."/>
            <person name="Martin F."/>
        </authorList>
    </citation>
    <scope>NUCLEOTIDE SEQUENCE [LARGE SCALE GENOMIC DNA]</scope>
    <source>
        <strain evidence="8">Zn</strain>
    </source>
</reference>
<dbReference type="SUPFAM" id="SSF55103">
    <property type="entry name" value="FAD-linked oxidases, C-terminal domain"/>
    <property type="match status" value="1"/>
</dbReference>
<proteinExistence type="inferred from homology"/>
<comment type="similarity">
    <text evidence="2">Belongs to the FAD-binding oxidoreductase/transferase type 4 family.</text>
</comment>
<dbReference type="PANTHER" id="PTHR11748">
    <property type="entry name" value="D-LACTATE DEHYDROGENASE"/>
    <property type="match status" value="1"/>
</dbReference>
<keyword evidence="8" id="KW-1185">Reference proteome</keyword>
<evidence type="ECO:0000256" key="5">
    <source>
        <dbReference type="ARBA" id="ARBA00023002"/>
    </source>
</evidence>
<comment type="cofactor">
    <cofactor evidence="1">
        <name>FAD</name>
        <dbReference type="ChEBI" id="CHEBI:57692"/>
    </cofactor>
</comment>
<dbReference type="GO" id="GO:0050660">
    <property type="term" value="F:flavin adenine dinucleotide binding"/>
    <property type="evidence" value="ECO:0007669"/>
    <property type="project" value="InterPro"/>
</dbReference>
<feature type="domain" description="FAD-binding oxidoreductase/transferase type 4 C-terminal" evidence="6">
    <location>
        <begin position="165"/>
        <end position="393"/>
    </location>
</feature>
<dbReference type="GO" id="GO:0008720">
    <property type="term" value="F:D-lactate dehydrogenase (NAD+) activity"/>
    <property type="evidence" value="ECO:0007669"/>
    <property type="project" value="TreeGrafter"/>
</dbReference>
<dbReference type="InterPro" id="IPR004113">
    <property type="entry name" value="FAD-bd_oxidored_4_C"/>
</dbReference>
<dbReference type="GO" id="GO:0004458">
    <property type="term" value="F:D-lactate dehydrogenase (cytochrome) activity"/>
    <property type="evidence" value="ECO:0007669"/>
    <property type="project" value="TreeGrafter"/>
</dbReference>
<dbReference type="InterPro" id="IPR036318">
    <property type="entry name" value="FAD-bd_PCMH-like_sf"/>
</dbReference>
<dbReference type="Gene3D" id="3.30.465.10">
    <property type="match status" value="2"/>
</dbReference>